<dbReference type="Proteomes" id="UP001153332">
    <property type="component" value="Unassembled WGS sequence"/>
</dbReference>
<comment type="caution">
    <text evidence="1">The sequence shown here is derived from an EMBL/GenBank/DDBJ whole genome shotgun (WGS) entry which is preliminary data.</text>
</comment>
<dbReference type="EMBL" id="JAPUUL010000274">
    <property type="protein sequence ID" value="KAJ8131529.1"/>
    <property type="molecule type" value="Genomic_DNA"/>
</dbReference>
<sequence length="2182" mass="238222">MDTMETTAKLYLFGDQTYDVQQHMGKLLQLRHNPLVNGFLEMSYGAIREEIYRLPTQTRNKLPRFTNIEDLLLWKNTESGRFIPVEMAVACLYQLGVFIGEHGNTLPSPQSSRILGLCTGTLAAAAVSCSQGSLELLPLATVAVRVAFRVGVAVAEVGNLVETPDSLPQPWSMVVVGSGVHAALRNFCALENTLPFTAWPFISAQAPNGVTISGPPRSLKRLRESESFRRLKCKEIPIYAPYHAPHLFSQGDIDDILHDLPIKNVADLPSKTPILSSSGKVIRTSRFKMLLREALTQIMLDKINWDESLQMIQTWLREVNPTSFEVLPIATGAHHLIYTALRQTPVERLMSPSLMENSARERGVSGESNGKRSKIAIVGMSGRFPGANNNDAFWDLLYQGLDVHKEVPPLRWNAKTHVESSGTAKNTSATPYGCWLENPEAFDARFFNISPREAPQIDPAQRIALMTAYEAIEQAGIVPDATPSTRRDRVGVFYGVTSNDWMETNSAQNIDTYFIPGGNRAFIPGRINYFFKFSGPSYAVDTACSSSLAAIHIACNALWHKDVDTAIAGGTNVLTNPDFTAGLDRGHFLSRTGNCKTFDDSADGYCRGEGVGTVILKRLEDAVADKDPILGVILGAYTNHSAEAESITRPHTEAQRAIFRKILNQSAVDASSVSYVEMHGTGTQAGDASEMSSVLDVFAPAGGNRSTPVHLSSLKSNIGHGEASSGVSSLIKVMLMMKNNVIPPHCGIKTQINRKFPTDLAERGVKIPLKPTEWERDTVNSTVRRAFVNNFSAAGGNTALLLEDAPVVFDEFLSAPDLRANHLVAISAKNGLALQGNLRALKEFLDRNSNVSLGQLSYTTTQRRIHHPHRVMLCGSSVGELRSQIDTAIRDQTGMTRAKMAPKIIFTFTGQGAQFPGMGRELLENFPQFNREIRRLDHIGQKLGFPSIMTVFRDAGAEDITTQSPVVVQLASVCMQMAMTKLWASWNIRPDAVVGHSLGEYPALSAAGVLSDADTIYLVGKRAELLQKLCTQNTHSMLVVKGSVEVIANALKRTEYEIACINSPVETVLAGPQSRIAVLQDMLSSNNVKSTLLKVPYAFHSSQVDAILPEFKRIAAGATFCKPSVPILSPLLGNIVTDVGTFNPQYLARHCREPVNMMGALQIAYDIGTITDKSVVLEIGPHPAVSGMVRATLGSRMEVLATSRRSTSTWSIIPQALKTLYCAGADLHWREYHSGFPASQKVIALPSYSWDLKDYWIQYVNDWSLRKGDPPLVISNTPKIESTTVHGVVEENSEGDKVRLVVESDMARPDLNPLCQGHMVDAIPLCTPSVYAEMALTMGTYLLERYRPHLSDRLVDVSDMVISKALIAKPNGPQPLRAEAEADWTSNTARVVFTTFDSKGKPQKHAECVIRFEDRAQLEKLQSQAHEVKRRMQGLRQGIAAETTARFNRAMVYRMIRPLAQFHEDYKAIDEIVLNSNTLEASSRLSFGTVKQEGDFQTHPAIIDAFTQSCGFAMNCNDNTDLDAEVFMNHGWGSLQIFEPIDFTKEYQTYTQMREGENKLWYGDVVVFDGDNVVAAFQKIAIQGVPRRVLQVILSVESGIKSQKAPAKPTPSAPAIAAPKKVEVVGVTPTPAAPSLPAPVLVAAPAPALAPAPVPALANSVSPRALDIISDESGVAVEDLTDDSLFGDIGVDSLLALAITARFREELDLDLDYDSLFTDSLTVGELKVVLDGDVAAADPLVEQPTPIQAVQTPAIHVKPTPIVQVEQPPVIQFTQPTPVGISANLSSADAGRALQIISEESGVAEEDLTDETYFGDIGVDSLLSLVIVSRFREELDLDEPTDSLLVDCPTVADLKAFLGGNSSDESFVCVTPDLDANPTPDTDVSDVEILPMLDSKAGYTIDIRSASPEPPRYIQVPPATSVILQGFSKTAKKTLFLFPDGSGSATSYSSIPRLGQDVCVVALNSPFLKNPEQLPLCALDDLVDSYLTELRRRQPNGPYDLGGWSAGGILAYRATQILCEQGEQVLSLTLIDSPTPTGLDRLPAHFYEFCDRLSLFGSNVKGGSGNSKPAWLIPHFNGTIDVLHNYWADPLMPEECPKVTIIWACESVMDAPGVPPLPPHPDDTEGMKFLTEKRKDFSANGWEKLFPDGEIVIGRIHGANHFSMLKRPHAEALANLIRDALE</sequence>
<keyword evidence="2" id="KW-1185">Reference proteome</keyword>
<protein>
    <submittedName>
        <fullName evidence="1">Uncharacterized protein</fullName>
    </submittedName>
</protein>
<proteinExistence type="predicted"/>
<evidence type="ECO:0000313" key="2">
    <source>
        <dbReference type="Proteomes" id="UP001153332"/>
    </source>
</evidence>
<name>A0ACC2JW23_9PEZI</name>
<gene>
    <name evidence="1" type="ORF">O1611_g2095</name>
</gene>
<accession>A0ACC2JW23</accession>
<reference evidence="1" key="1">
    <citation type="submission" date="2022-12" db="EMBL/GenBank/DDBJ databases">
        <title>Genome Sequence of Lasiodiplodia mahajangana.</title>
        <authorList>
            <person name="Buettner E."/>
        </authorList>
    </citation>
    <scope>NUCLEOTIDE SEQUENCE</scope>
    <source>
        <strain evidence="1">VT137</strain>
    </source>
</reference>
<evidence type="ECO:0000313" key="1">
    <source>
        <dbReference type="EMBL" id="KAJ8131529.1"/>
    </source>
</evidence>
<organism evidence="1 2">
    <name type="scientific">Lasiodiplodia mahajangana</name>
    <dbReference type="NCBI Taxonomy" id="1108764"/>
    <lineage>
        <taxon>Eukaryota</taxon>
        <taxon>Fungi</taxon>
        <taxon>Dikarya</taxon>
        <taxon>Ascomycota</taxon>
        <taxon>Pezizomycotina</taxon>
        <taxon>Dothideomycetes</taxon>
        <taxon>Dothideomycetes incertae sedis</taxon>
        <taxon>Botryosphaeriales</taxon>
        <taxon>Botryosphaeriaceae</taxon>
        <taxon>Lasiodiplodia</taxon>
    </lineage>
</organism>